<sequence>MDRKKKVKNDKRSNKDLSKNEKGNDALRKQYIEMSPSDKGKEKKRIEMEVDDNLAGRTSLVGSELMRGDVPTWVKTKAANNSSVIGNKTSIGSTKTLSFTDEQEERANCDVHVEENLLSPFNTYKWKNIKNNEIFERNTITTKDEMSPKKLTPFALQRDKDDDSHEFNKSKQFLEDMDTFKKKKKKMDEMVSNIGNGRNTESMRIMGSSLECANMNDEKQEGKFPHNIEVHGKYIADKCFGIATEHFNNHVLKICLSNIWFANTITHLHQPLNMSTEEKEEHMKKYMIKLEEQYKKKKEEELRKEIDERKEEVKKFQEKENTFLNYLKNPRLKLSKNEDLNDYLSICPKTIHFTDVTKGVTLKKDLLITNKSNTLLHVIIVPPSTEHFFIKDIINVYNKSEENSKNNLNNQIAPGHSIKIRVCYDVFTLTQQRDHIKLLSEAGNKTVEIKAFQSIPQFSFQRVLNFGPIRPNERKKKCFAIKNEGKETNVMILPKKLFTFYDKKKKFEKEENILNLLIKKKEESKEIKEISENKDSYYMYNNVKSYSYNFLFLYKKLVNHFEDLYFENVLQDCYYFNVNNLEDKIVTFNFKSSKVGIYEKDYVIVTDIECDFGELEDKRKCNFVYYKNLNIFEFSVKAIVEPILLNLLRINKYISSDFYRHKLEEYLQNGEKDNLSYFFYSNMLNSVTFSDIQVNSGYNFAEVEVLNGGLIDLKVSCSIYVREDEKDGDPKQVVLERECKGMYYYKEYFDVSLAQSLYEKLGKGSCATNEGKVEEEEENEKKAKKRICPIYIYPRNFVLSYNKRQKIYIIFKPQEKHENYKNYYFLLEVKNVSKGSDIQIEDLIEIHKNREEKNNGFPLICVGKNKIVKSKKWNKLFKNNISTYENSSSSSFDDTYSSYSDISEGSLKKKQCKKKTYFNKKRKKRNFIGLCMPIYANIIKPNVHLKMNNASKCFLVNPLHLYKTTFTIKNENNFYVNYYFENLINMNDSPVCDKAISLSRTSEICGEGPKKLENSDGDVDLSSEGKKQKDIHKDKSVRTDSKHAHNTHTGQKAYVCYYDYFKVLNDIRLRMGEKKNKRSSSSKGKEKTKEDKSNMPSNVEVDINKRNSKKNPERKHFTQIENKKHLKGEKGNNEEDVPSETEIYYNLSKGLIKYFHQKGDSDHIRMYVLVRNGERINKSNVGDTKNANCLRRDEAVKNVHANEYKNGGKRTESTNHNILKKEEGEYCLMPHEKKKIVLYFLVNKYGYHDINLKVIFYMGNYKMGRSITAGVLTKCRGVSIDKNSFIFNNSYSHYSFCNVVKVKNRDKDLKLIHFDNVTNVNYGFVSLYHLYSCAFTNKDKRKKLMKHSDLLTNFEKNFYQIVENEMDKNYIKKENSEYNCDMCKCFFKYDNCIEHFRKVLSNWRESKNHIFHFNEEKYVIQNMKQIKELEKRMDKTNVNAHFKDIYKYHQNKIVYIHNNKADLKTQLIIYPSSLLLLPLGETFFLFFFFFSHAGRICSHINVKWNHFNEKIFIEGESKNQAIKITYDKKVDDKKGDMKGEMRKKEKKMERREENYVGICSNIFHVNIENTNDLEILYQFGEVENGQFEYNYHKRKYALVHSCNPKLNCYYKNFDAFIKINDVKNVTPCCNLNERRGERVSEKNDPIVLLGEEEENQSVSSSKEENSKAGIIHGCVITSHPILNKINGKEKKKHEFRLLLFHDNITKNENYVKLRFCINLKYFDYRKIIKVSSHFFLHTFDFIIMSENNLLVSLFRYMKMVTREGNGAEVGTFPIRSESYTLANEGITYGYEAGTYGADKENGELNNSFVNEMIEELHFIEGGGDNHEVKISRKEEFIQISKLLNFNIDEDVLEKLQCFVDEVGYTFGDNTHLCNNTRSDGRLNENEDGEDVRRDTQGKQRGGNDNLEEIHSTIHFNTNDNNVDNTNKVMNERIRKIIWAHKLIEGLNNKVGCDFVDFAKRYKYELGYMYEMGEAQSEEQRDIWANKKKKGKEIDAEEGPHKIPSINSHKNYRYQLYDENDAIYIVINNKNKYDLGLSVHSDKFTNDSLNNIYHCCLNNLIMKREWQGLHDFVNEYKVKKGKKGYYKKWKLDKLTDENCRKLKHLTNKYREINDDHYYYYFSKILKEKNGYCLNLKRNFFLDFFIFQNVVNSMKCAFIKLYLYADNVNLYRDRIILNLNKRKSICNISISSHIKSLHLLSHHKIMKNGDKCIFINALFVNKEILKNYEHLSRNEKNEEIEKICACFEQILKPYEFTIFNSSNLRKSMTWNFCKISHFINEKRKDIKRASADANIESVRMDNVTFTKWDKAEDGSDGNVGKGCIIKKTSSLAENRFYVPFSTGCTSGAHDADTADTADTSDGGNEIKIESSNNYINGKEKKNMRICLEGILHKEGNHLYKISCSYKYVDQIGSERGDTKELASRILSEQLKKLLSLQFYMCVHIAKPEVALLHNNQAYRDRIIKFDYNYFNKKAYKKVDKMYKNELINDILYEDVNEINEYFDEIFLKNKNLKLYFINQEDTHFYAYMYTNNFFKIKNVYIDSEEFGHSNTRIYYIKSQSKVCIKLEIDELKFKNEIKNNTSHNTSLNNKIDKKYMYQDFLIFQYLTSKKKQKFCIECNYNVPFIIMKENKYIFQEFNNLKRKNQIMENCKELNDVMNNLSDKIKMEKIIYNEIEMRNDAYLIHFSFSELKIYKLCLFLFNTTKIPATWTIKEEGSSDEISHSMKNGENKIFQFSKTKDTLFGKTYEMDNINYGKDEKRTNPFLFPNYIIVTFTPIRESDITKKYSINIAHGAQIDFYLKGIYLPKNYEQTKSC</sequence>
<dbReference type="EMBL" id="FLQV01000679">
    <property type="protein sequence ID" value="SBS97256.1"/>
    <property type="molecule type" value="Genomic_DNA"/>
</dbReference>
<evidence type="ECO:0000313" key="3">
    <source>
        <dbReference type="EMBL" id="SBS97256.1"/>
    </source>
</evidence>
<feature type="compositionally biased region" description="Basic and acidic residues" evidence="2">
    <location>
        <begin position="1023"/>
        <end position="1043"/>
    </location>
</feature>
<feature type="region of interest" description="Disordered" evidence="2">
    <location>
        <begin position="1007"/>
        <end position="1046"/>
    </location>
</feature>
<evidence type="ECO:0000256" key="2">
    <source>
        <dbReference type="SAM" id="MobiDB-lite"/>
    </source>
</evidence>
<name>A0A1A8WWA2_PLAOA</name>
<feature type="coiled-coil region" evidence="1">
    <location>
        <begin position="283"/>
        <end position="319"/>
    </location>
</feature>
<feature type="compositionally biased region" description="Basic and acidic residues" evidence="2">
    <location>
        <begin position="1083"/>
        <end position="1093"/>
    </location>
</feature>
<keyword evidence="1" id="KW-0175">Coiled coil</keyword>
<accession>A0A1A8WWA2</accession>
<feature type="region of interest" description="Disordered" evidence="2">
    <location>
        <begin position="1875"/>
        <end position="1904"/>
    </location>
</feature>
<evidence type="ECO:0000313" key="4">
    <source>
        <dbReference type="Proteomes" id="UP000078546"/>
    </source>
</evidence>
<feature type="compositionally biased region" description="Basic and acidic residues" evidence="2">
    <location>
        <begin position="1878"/>
        <end position="1897"/>
    </location>
</feature>
<organism evidence="3 4">
    <name type="scientific">Plasmodium ovale curtisi</name>
    <dbReference type="NCBI Taxonomy" id="864141"/>
    <lineage>
        <taxon>Eukaryota</taxon>
        <taxon>Sar</taxon>
        <taxon>Alveolata</taxon>
        <taxon>Apicomplexa</taxon>
        <taxon>Aconoidasida</taxon>
        <taxon>Haemosporida</taxon>
        <taxon>Plasmodiidae</taxon>
        <taxon>Plasmodium</taxon>
        <taxon>Plasmodium (Plasmodium)</taxon>
    </lineage>
</organism>
<evidence type="ECO:0000256" key="1">
    <source>
        <dbReference type="SAM" id="Coils"/>
    </source>
</evidence>
<feature type="compositionally biased region" description="Basic and acidic residues" evidence="2">
    <location>
        <begin position="10"/>
        <end position="44"/>
    </location>
</feature>
<protein>
    <submittedName>
        <fullName evidence="3">Uncharacterized protein</fullName>
    </submittedName>
</protein>
<reference evidence="4" key="1">
    <citation type="submission" date="2016-05" db="EMBL/GenBank/DDBJ databases">
        <authorList>
            <person name="Naeem Raeece"/>
        </authorList>
    </citation>
    <scope>NUCLEOTIDE SEQUENCE [LARGE SCALE GENOMIC DNA]</scope>
</reference>
<proteinExistence type="predicted"/>
<feature type="region of interest" description="Disordered" evidence="2">
    <location>
        <begin position="1072"/>
        <end position="1114"/>
    </location>
</feature>
<feature type="region of interest" description="Disordered" evidence="2">
    <location>
        <begin position="1"/>
        <end position="44"/>
    </location>
</feature>
<dbReference type="Proteomes" id="UP000078546">
    <property type="component" value="Unassembled WGS sequence"/>
</dbReference>
<gene>
    <name evidence="3" type="ORF">POVCU1_036720</name>
</gene>
<feature type="compositionally biased region" description="Basic and acidic residues" evidence="2">
    <location>
        <begin position="1102"/>
        <end position="1114"/>
    </location>
</feature>